<organism evidence="1 2">
    <name type="scientific">Ancylostoma ceylanicum</name>
    <dbReference type="NCBI Taxonomy" id="53326"/>
    <lineage>
        <taxon>Eukaryota</taxon>
        <taxon>Metazoa</taxon>
        <taxon>Ecdysozoa</taxon>
        <taxon>Nematoda</taxon>
        <taxon>Chromadorea</taxon>
        <taxon>Rhabditida</taxon>
        <taxon>Rhabditina</taxon>
        <taxon>Rhabditomorpha</taxon>
        <taxon>Strongyloidea</taxon>
        <taxon>Ancylostomatidae</taxon>
        <taxon>Ancylostomatinae</taxon>
        <taxon>Ancylostoma</taxon>
    </lineage>
</organism>
<accession>A0A016VMX1</accession>
<name>A0A016VMX1_9BILA</name>
<gene>
    <name evidence="1" type="primary">Acey_s0007.g3414</name>
    <name evidence="1" type="ORF">Y032_0007g3414</name>
</gene>
<protein>
    <submittedName>
        <fullName evidence="1">Uncharacterized protein</fullName>
    </submittedName>
</protein>
<dbReference type="Proteomes" id="UP000024635">
    <property type="component" value="Unassembled WGS sequence"/>
</dbReference>
<evidence type="ECO:0000313" key="1">
    <source>
        <dbReference type="EMBL" id="EYC28770.1"/>
    </source>
</evidence>
<proteinExistence type="predicted"/>
<reference evidence="2" key="1">
    <citation type="journal article" date="2015" name="Nat. Genet.">
        <title>The genome and transcriptome of the zoonotic hookworm Ancylostoma ceylanicum identify infection-specific gene families.</title>
        <authorList>
            <person name="Schwarz E.M."/>
            <person name="Hu Y."/>
            <person name="Antoshechkin I."/>
            <person name="Miller M.M."/>
            <person name="Sternberg P.W."/>
            <person name="Aroian R.V."/>
        </authorList>
    </citation>
    <scope>NUCLEOTIDE SEQUENCE</scope>
    <source>
        <strain evidence="2">HY135</strain>
    </source>
</reference>
<dbReference type="EMBL" id="JARK01001343">
    <property type="protein sequence ID" value="EYC28770.1"/>
    <property type="molecule type" value="Genomic_DNA"/>
</dbReference>
<comment type="caution">
    <text evidence="1">The sequence shown here is derived from an EMBL/GenBank/DDBJ whole genome shotgun (WGS) entry which is preliminary data.</text>
</comment>
<dbReference type="AlphaFoldDB" id="A0A016VMX1"/>
<evidence type="ECO:0000313" key="2">
    <source>
        <dbReference type="Proteomes" id="UP000024635"/>
    </source>
</evidence>
<sequence>MPERPSEVLAGECKIGQGWIVWQCGPCLLLPVKTNRQSHMRVIFVNVHSDTLMSLFSIFSIKKLMLLITSRISNFGGAFTAPKLRWSLSW</sequence>
<keyword evidence="2" id="KW-1185">Reference proteome</keyword>